<evidence type="ECO:0000256" key="2">
    <source>
        <dbReference type="ARBA" id="ARBA00022747"/>
    </source>
</evidence>
<dbReference type="InterPro" id="IPR044946">
    <property type="entry name" value="Restrct_endonuc_typeI_TRD_sf"/>
</dbReference>
<dbReference type="SUPFAM" id="SSF116734">
    <property type="entry name" value="DNA methylase specificity domain"/>
    <property type="match status" value="2"/>
</dbReference>
<dbReference type="EMBL" id="VIEK01000007">
    <property type="protein sequence ID" value="TQE88636.1"/>
    <property type="molecule type" value="Genomic_DNA"/>
</dbReference>
<accession>A0A540UVW2</accession>
<evidence type="ECO:0000256" key="1">
    <source>
        <dbReference type="ARBA" id="ARBA00010923"/>
    </source>
</evidence>
<keyword evidence="5" id="KW-0540">Nuclease</keyword>
<keyword evidence="5" id="KW-0255">Endonuclease</keyword>
<dbReference type="PANTHER" id="PTHR30408">
    <property type="entry name" value="TYPE-1 RESTRICTION ENZYME ECOKI SPECIFICITY PROTEIN"/>
    <property type="match status" value="1"/>
</dbReference>
<dbReference type="Gene3D" id="1.10.287.1120">
    <property type="entry name" value="Bipartite methylase S protein"/>
    <property type="match status" value="1"/>
</dbReference>
<dbReference type="Proteomes" id="UP000315224">
    <property type="component" value="Unassembled WGS sequence"/>
</dbReference>
<comment type="caution">
    <text evidence="5">The sequence shown here is derived from an EMBL/GenBank/DDBJ whole genome shotgun (WGS) entry which is preliminary data.</text>
</comment>
<keyword evidence="2" id="KW-0680">Restriction system</keyword>
<evidence type="ECO:0000259" key="4">
    <source>
        <dbReference type="Pfam" id="PF01420"/>
    </source>
</evidence>
<keyword evidence="5" id="KW-0378">Hydrolase</keyword>
<dbReference type="RefSeq" id="WP_141600280.1">
    <property type="nucleotide sequence ID" value="NZ_VIEK01000007.1"/>
</dbReference>
<feature type="domain" description="Type I restriction modification DNA specificity" evidence="4">
    <location>
        <begin position="19"/>
        <end position="207"/>
    </location>
</feature>
<gene>
    <name evidence="5" type="ORF">FH692_05945</name>
</gene>
<dbReference type="GO" id="GO:0004519">
    <property type="term" value="F:endonuclease activity"/>
    <property type="evidence" value="ECO:0007669"/>
    <property type="project" value="UniProtKB-KW"/>
</dbReference>
<dbReference type="InterPro" id="IPR052021">
    <property type="entry name" value="Type-I_RS_S_subunit"/>
</dbReference>
<keyword evidence="3" id="KW-0238">DNA-binding</keyword>
<name>A0A540UVW2_STRSU</name>
<dbReference type="Gene3D" id="3.90.220.20">
    <property type="entry name" value="DNA methylase specificity domains"/>
    <property type="match status" value="2"/>
</dbReference>
<evidence type="ECO:0000313" key="5">
    <source>
        <dbReference type="EMBL" id="TQE88636.1"/>
    </source>
</evidence>
<dbReference type="GO" id="GO:0003677">
    <property type="term" value="F:DNA binding"/>
    <property type="evidence" value="ECO:0007669"/>
    <property type="project" value="UniProtKB-KW"/>
</dbReference>
<dbReference type="InterPro" id="IPR000055">
    <property type="entry name" value="Restrct_endonuc_typeI_TRD"/>
</dbReference>
<evidence type="ECO:0000313" key="6">
    <source>
        <dbReference type="Proteomes" id="UP000315224"/>
    </source>
</evidence>
<dbReference type="GO" id="GO:0009307">
    <property type="term" value="P:DNA restriction-modification system"/>
    <property type="evidence" value="ECO:0007669"/>
    <property type="project" value="UniProtKB-KW"/>
</dbReference>
<dbReference type="AlphaFoldDB" id="A0A540UVW2"/>
<comment type="similarity">
    <text evidence="1">Belongs to the type-I restriction system S methylase family.</text>
</comment>
<organism evidence="5 6">
    <name type="scientific">Streptococcus suis</name>
    <dbReference type="NCBI Taxonomy" id="1307"/>
    <lineage>
        <taxon>Bacteria</taxon>
        <taxon>Bacillati</taxon>
        <taxon>Bacillota</taxon>
        <taxon>Bacilli</taxon>
        <taxon>Lactobacillales</taxon>
        <taxon>Streptococcaceae</taxon>
        <taxon>Streptococcus</taxon>
    </lineage>
</organism>
<sequence length="427" mass="48141">MTKEKSTVPRLRFPGFTDAWKQRKLGEVADFSIKTNSLSRDKLSSYFYEVQNIHYGDILTKYDAILDVCNKELPSIIGSTISDFADALLIEGDIVFADAAEDSTVGKAIEVRNFKGKNVVSGLHTIVVRPKVSYAPYYLGYLINSTAYHNQILPLMQGTKVSSISKANLKSTTVVFPTLPEQEAIGSFFSDLDQLITLHQRKLDDVKELKKALLQKMFPKGNGNDFPELRFPEFTDAWKQRKLGEVGYAKSGVGFPEKEQGGTTGIPFFKVSDMNTNGNENELVVANNYVTDEQISKRKWRVITEVPAIFFAKVGAAVMLNRKRLIRHPFLLDNNTMAYVFNHIQWETNFGKILFETIDLTQLTQVGALPSYNSSDVENINISLPTLPEQEAIGSLFSDLDQLITLHQRQLDHLKLLKKALLQQMFI</sequence>
<protein>
    <submittedName>
        <fullName evidence="5">Restriction endonuclease subunit S</fullName>
    </submittedName>
</protein>
<proteinExistence type="inferred from homology"/>
<dbReference type="Pfam" id="PF01420">
    <property type="entry name" value="Methylase_S"/>
    <property type="match status" value="2"/>
</dbReference>
<reference evidence="5 6" key="1">
    <citation type="submission" date="2019-06" db="EMBL/GenBank/DDBJ databases">
        <title>Comprehensive assessment of Oxford Nanopore MinION sequencing for bacterial characterization and routine diagnosis.</title>
        <authorList>
            <person name="Tan S."/>
            <person name="Dvorak C.M.T."/>
            <person name="Gebhart C."/>
            <person name="Estrada A."/>
            <person name="Marthaler D.G."/>
            <person name="Murtaugh M.P."/>
        </authorList>
    </citation>
    <scope>NUCLEOTIDE SEQUENCE [LARGE SCALE GENOMIC DNA]</scope>
    <source>
        <strain evidence="5 6">2017UMN1435.21</strain>
    </source>
</reference>
<dbReference type="PANTHER" id="PTHR30408:SF12">
    <property type="entry name" value="TYPE I RESTRICTION ENZYME MJAVIII SPECIFICITY SUBUNIT"/>
    <property type="match status" value="1"/>
</dbReference>
<feature type="domain" description="Type I restriction modification DNA specificity" evidence="4">
    <location>
        <begin position="237"/>
        <end position="415"/>
    </location>
</feature>
<evidence type="ECO:0000256" key="3">
    <source>
        <dbReference type="ARBA" id="ARBA00023125"/>
    </source>
</evidence>